<proteinExistence type="predicted"/>
<dbReference type="EMBL" id="JQIF01000041">
    <property type="protein sequence ID" value="KGJ53338.1"/>
    <property type="molecule type" value="Genomic_DNA"/>
</dbReference>
<dbReference type="Proteomes" id="UP000030008">
    <property type="component" value="Unassembled WGS sequence"/>
</dbReference>
<accession>A0A099I8Y6</accession>
<evidence type="ECO:0000313" key="2">
    <source>
        <dbReference type="Proteomes" id="UP000030008"/>
    </source>
</evidence>
<sequence>MLNTNSCSAAFPYRIETGYFMKLYQNGERKLITGVNHHSHGLRHFKQEAFSHNEKKVKCCFRAGKKACETQAIVKAKEKRRFMISSSF</sequence>
<evidence type="ECO:0000313" key="1">
    <source>
        <dbReference type="EMBL" id="KGJ53338.1"/>
    </source>
</evidence>
<name>A0A099I8Y6_CLOIN</name>
<comment type="caution">
    <text evidence="1">The sequence shown here is derived from an EMBL/GenBank/DDBJ whole genome shotgun (WGS) entry which is preliminary data.</text>
</comment>
<organism evidence="1 2">
    <name type="scientific">Clostridium innocuum</name>
    <dbReference type="NCBI Taxonomy" id="1522"/>
    <lineage>
        <taxon>Bacteria</taxon>
        <taxon>Bacillati</taxon>
        <taxon>Bacillota</taxon>
        <taxon>Clostridia</taxon>
        <taxon>Eubacteriales</taxon>
        <taxon>Clostridiaceae</taxon>
        <taxon>Clostridium</taxon>
    </lineage>
</organism>
<reference evidence="1 2" key="1">
    <citation type="submission" date="2014-08" db="EMBL/GenBank/DDBJ databases">
        <title>Clostridium innocuum, an unnegligible vancomycin-resistant pathogen causing extra-intestinal infections.</title>
        <authorList>
            <person name="Feng Y."/>
            <person name="Chiu C.-H."/>
        </authorList>
    </citation>
    <scope>NUCLEOTIDE SEQUENCE [LARGE SCALE GENOMIC DNA]</scope>
    <source>
        <strain evidence="1 2">AN88</strain>
    </source>
</reference>
<protein>
    <submittedName>
        <fullName evidence="1">Uncharacterized protein</fullName>
    </submittedName>
</protein>
<dbReference type="AlphaFoldDB" id="A0A099I8Y6"/>
<gene>
    <name evidence="1" type="ORF">CIAN88_09830</name>
</gene>